<name>A0A2T0JYZ0_9ACTN</name>
<keyword evidence="1" id="KW-1133">Transmembrane helix</keyword>
<keyword evidence="3" id="KW-1185">Reference proteome</keyword>
<feature type="transmembrane region" description="Helical" evidence="1">
    <location>
        <begin position="55"/>
        <end position="79"/>
    </location>
</feature>
<gene>
    <name evidence="2" type="ORF">CLV67_123107</name>
</gene>
<accession>A0A2T0JYZ0</accession>
<dbReference type="RefSeq" id="WP_106328469.1">
    <property type="nucleotide sequence ID" value="NZ_BOMO01000137.1"/>
</dbReference>
<feature type="transmembrane region" description="Helical" evidence="1">
    <location>
        <begin position="85"/>
        <end position="104"/>
    </location>
</feature>
<evidence type="ECO:0000256" key="1">
    <source>
        <dbReference type="SAM" id="Phobius"/>
    </source>
</evidence>
<reference evidence="2 3" key="1">
    <citation type="submission" date="2018-03" db="EMBL/GenBank/DDBJ databases">
        <title>Genomic Encyclopedia of Archaeal and Bacterial Type Strains, Phase II (KMG-II): from individual species to whole genera.</title>
        <authorList>
            <person name="Goeker M."/>
        </authorList>
    </citation>
    <scope>NUCLEOTIDE SEQUENCE [LARGE SCALE GENOMIC DNA]</scope>
    <source>
        <strain evidence="2 3">DSM 43146</strain>
    </source>
</reference>
<feature type="transmembrane region" description="Helical" evidence="1">
    <location>
        <begin position="6"/>
        <end position="27"/>
    </location>
</feature>
<keyword evidence="1" id="KW-0472">Membrane</keyword>
<evidence type="ECO:0000313" key="2">
    <source>
        <dbReference type="EMBL" id="PRX14721.1"/>
    </source>
</evidence>
<dbReference type="EMBL" id="PVMZ01000023">
    <property type="protein sequence ID" value="PRX14721.1"/>
    <property type="molecule type" value="Genomic_DNA"/>
</dbReference>
<organism evidence="2 3">
    <name type="scientific">Actinoplanes italicus</name>
    <dbReference type="NCBI Taxonomy" id="113567"/>
    <lineage>
        <taxon>Bacteria</taxon>
        <taxon>Bacillati</taxon>
        <taxon>Actinomycetota</taxon>
        <taxon>Actinomycetes</taxon>
        <taxon>Micromonosporales</taxon>
        <taxon>Micromonosporaceae</taxon>
        <taxon>Actinoplanes</taxon>
    </lineage>
</organism>
<protein>
    <submittedName>
        <fullName evidence="2">Uncharacterized protein</fullName>
    </submittedName>
</protein>
<comment type="caution">
    <text evidence="2">The sequence shown here is derived from an EMBL/GenBank/DDBJ whole genome shotgun (WGS) entry which is preliminary data.</text>
</comment>
<proteinExistence type="predicted"/>
<keyword evidence="1" id="KW-0812">Transmembrane</keyword>
<dbReference type="OrthoDB" id="3405342at2"/>
<dbReference type="Proteomes" id="UP000239415">
    <property type="component" value="Unassembled WGS sequence"/>
</dbReference>
<dbReference type="AlphaFoldDB" id="A0A2T0JYZ0"/>
<sequence>MHDDFYTTLSQVLGVLVLSLMWDSQYLQRLARQERPRRQAGTHGVWFWTKPRVRIYSLMVAAALIGGIGAAMSVLGGFLKDTAPLRITLIAVLALGLVTLLTRLSSDIITATRATAATPVIPPPED</sequence>
<evidence type="ECO:0000313" key="3">
    <source>
        <dbReference type="Proteomes" id="UP000239415"/>
    </source>
</evidence>